<dbReference type="EMBL" id="JABBNB010000035">
    <property type="protein sequence ID" value="NMO04396.1"/>
    <property type="molecule type" value="Genomic_DNA"/>
</dbReference>
<keyword evidence="2" id="KW-1185">Reference proteome</keyword>
<dbReference type="AlphaFoldDB" id="A0A848L0R3"/>
<evidence type="ECO:0000313" key="2">
    <source>
        <dbReference type="Proteomes" id="UP000550729"/>
    </source>
</evidence>
<gene>
    <name evidence="1" type="ORF">HH308_24560</name>
</gene>
<evidence type="ECO:0000313" key="1">
    <source>
        <dbReference type="EMBL" id="NMO04396.1"/>
    </source>
</evidence>
<reference evidence="1 2" key="1">
    <citation type="submission" date="2020-04" db="EMBL/GenBank/DDBJ databases">
        <title>Gordonia sp. nov. TBRC 11910.</title>
        <authorList>
            <person name="Suriyachadkun C."/>
        </authorList>
    </citation>
    <scope>NUCLEOTIDE SEQUENCE [LARGE SCALE GENOMIC DNA]</scope>
    <source>
        <strain evidence="1 2">TBRC 11910</strain>
    </source>
</reference>
<comment type="caution">
    <text evidence="1">The sequence shown here is derived from an EMBL/GenBank/DDBJ whole genome shotgun (WGS) entry which is preliminary data.</text>
</comment>
<name>A0A848L0R3_9ACTN</name>
<accession>A0A848L0R3</accession>
<dbReference type="Proteomes" id="UP000550729">
    <property type="component" value="Unassembled WGS sequence"/>
</dbReference>
<dbReference type="RefSeq" id="WP_170196903.1">
    <property type="nucleotide sequence ID" value="NZ_JABBNB010000035.1"/>
</dbReference>
<protein>
    <submittedName>
        <fullName evidence="1">Uncharacterized protein</fullName>
    </submittedName>
</protein>
<sequence length="403" mass="41613">MNATELAHAAELTKLARTLGVEEERLAFLAEVSPDSLKTVRMSVSDRLFDADGDKLKRIAAAAKLVPAPIAAKAAAVAFGPLLTAAIASSIEVSRGIAVAGNLRVGFLARVAAELDPRRCGPILSALPASLAGKVAAQLVADGEHITLGRFVGAISDDALRTAAREINDSDLLRVAFLLEDRANIDYVVDVVSDRLPGILAAAGDEGLWSHALGLLDAIGDEHRRTMGDLAAQLDTEVLADLIGAAHSTGAWATLLPVTRLMSVESLRVFASNPAVQAPDTVAAVMDAALADDMWLDLLPLAGELPTEPRTFLAGRIVGLDTELLDDLIGQADAAGQWGSLAPVVAVMSPEQVGVVLDLPIARDAAVVSRAVEALSGRDDVPADIVGLVAAHGRAVGAGHAAV</sequence>
<proteinExistence type="predicted"/>
<organism evidence="1 2">
    <name type="scientific">Gordonia asplenii</name>
    <dbReference type="NCBI Taxonomy" id="2725283"/>
    <lineage>
        <taxon>Bacteria</taxon>
        <taxon>Bacillati</taxon>
        <taxon>Actinomycetota</taxon>
        <taxon>Actinomycetes</taxon>
        <taxon>Mycobacteriales</taxon>
        <taxon>Gordoniaceae</taxon>
        <taxon>Gordonia</taxon>
    </lineage>
</organism>